<name>A0ABM7YV03_NOSCO</name>
<accession>A0ABM7YV03</accession>
<gene>
    <name evidence="2" type="ORF">ANSO36C_02480</name>
</gene>
<reference evidence="2" key="1">
    <citation type="submission" date="2022-04" db="EMBL/GenBank/DDBJ databases">
        <title>Complete genome sequence of a cyanobacterium, Nostoc sp. SO-36, isolated in Antarctica.</title>
        <authorList>
            <person name="Kanesaki Y."/>
            <person name="Effendi D."/>
            <person name="Sakamoto T."/>
            <person name="Ohtani S."/>
            <person name="Awai K."/>
        </authorList>
    </citation>
    <scope>NUCLEOTIDE SEQUENCE</scope>
    <source>
        <strain evidence="2">SO-36</strain>
    </source>
</reference>
<sequence>MVSTRKTPQTKLDLQRNWQIESLPGITPEDSQKFKDCGIETTFQLLQKTRNELAKQNLAAQMQIHIQHIHKWVALADFSRLPSVGCEYCGLLLHVGICSVNQLAQLPMHDLQRRVLRFQVTTTQQQPQHIYRNSGLMAQWIQEARQLT</sequence>
<evidence type="ECO:0000313" key="2">
    <source>
        <dbReference type="EMBL" id="BDI14446.1"/>
    </source>
</evidence>
<feature type="domain" description="DUF4332" evidence="1">
    <location>
        <begin position="24"/>
        <end position="147"/>
    </location>
</feature>
<evidence type="ECO:0000313" key="3">
    <source>
        <dbReference type="Proteomes" id="UP001055453"/>
    </source>
</evidence>
<keyword evidence="3" id="KW-1185">Reference proteome</keyword>
<dbReference type="EMBL" id="AP025732">
    <property type="protein sequence ID" value="BDI14446.1"/>
    <property type="molecule type" value="Genomic_DNA"/>
</dbReference>
<dbReference type="Proteomes" id="UP001055453">
    <property type="component" value="Chromosome"/>
</dbReference>
<evidence type="ECO:0000259" key="1">
    <source>
        <dbReference type="Pfam" id="PF14229"/>
    </source>
</evidence>
<proteinExistence type="predicted"/>
<dbReference type="RefSeq" id="WP_251958030.1">
    <property type="nucleotide sequence ID" value="NZ_AP025732.1"/>
</dbReference>
<organism evidence="2 3">
    <name type="scientific">Nostoc cf. commune SO-36</name>
    <dbReference type="NCBI Taxonomy" id="449208"/>
    <lineage>
        <taxon>Bacteria</taxon>
        <taxon>Bacillati</taxon>
        <taxon>Cyanobacteriota</taxon>
        <taxon>Cyanophyceae</taxon>
        <taxon>Nostocales</taxon>
        <taxon>Nostocaceae</taxon>
        <taxon>Nostoc</taxon>
    </lineage>
</organism>
<dbReference type="Pfam" id="PF14229">
    <property type="entry name" value="DUF4332"/>
    <property type="match status" value="1"/>
</dbReference>
<dbReference type="InterPro" id="IPR025567">
    <property type="entry name" value="DUF4332"/>
</dbReference>
<protein>
    <recommendedName>
        <fullName evidence="1">DUF4332 domain-containing protein</fullName>
    </recommendedName>
</protein>